<dbReference type="InterPro" id="IPR035097">
    <property type="entry name" value="M29_N-terminal"/>
</dbReference>
<dbReference type="PRINTS" id="PR00919">
    <property type="entry name" value="THERMOPTASE"/>
</dbReference>
<dbReference type="PANTHER" id="PTHR34448">
    <property type="entry name" value="AMINOPEPTIDASE"/>
    <property type="match status" value="1"/>
</dbReference>
<comment type="cofactor">
    <cofactor evidence="3">
        <name>Zn(2+)</name>
        <dbReference type="ChEBI" id="CHEBI:29105"/>
    </cofactor>
</comment>
<evidence type="ECO:0000256" key="8">
    <source>
        <dbReference type="ARBA" id="ARBA00022801"/>
    </source>
</evidence>
<dbReference type="SUPFAM" id="SSF144052">
    <property type="entry name" value="Thermophilic metalloprotease-like"/>
    <property type="match status" value="1"/>
</dbReference>
<protein>
    <submittedName>
        <fullName evidence="10">Peptidase M29</fullName>
    </submittedName>
</protein>
<keyword evidence="7" id="KW-0479">Metal-binding</keyword>
<dbReference type="Proteomes" id="UP000031967">
    <property type="component" value="Unassembled WGS sequence"/>
</dbReference>
<evidence type="ECO:0000256" key="6">
    <source>
        <dbReference type="ARBA" id="ARBA00022670"/>
    </source>
</evidence>
<keyword evidence="11" id="KW-1185">Reference proteome</keyword>
<keyword evidence="8" id="KW-0378">Hydrolase</keyword>
<name>A0ABR5AG61_9BACL</name>
<keyword evidence="5" id="KW-0031">Aminopeptidase</keyword>
<keyword evidence="6" id="KW-0645">Protease</keyword>
<evidence type="ECO:0000256" key="1">
    <source>
        <dbReference type="ARBA" id="ARBA00001941"/>
    </source>
</evidence>
<gene>
    <name evidence="10" type="ORF">SD70_16575</name>
</gene>
<comment type="caution">
    <text evidence="10">The sequence shown here is derived from an EMBL/GenBank/DDBJ whole genome shotgun (WGS) entry which is preliminary data.</text>
</comment>
<dbReference type="InterPro" id="IPR052170">
    <property type="entry name" value="M29_Exopeptidase"/>
</dbReference>
<evidence type="ECO:0000256" key="4">
    <source>
        <dbReference type="ARBA" id="ARBA00008236"/>
    </source>
</evidence>
<evidence type="ECO:0000256" key="2">
    <source>
        <dbReference type="ARBA" id="ARBA00001946"/>
    </source>
</evidence>
<evidence type="ECO:0000256" key="7">
    <source>
        <dbReference type="ARBA" id="ARBA00022723"/>
    </source>
</evidence>
<dbReference type="Gene3D" id="3.40.1830.10">
    <property type="entry name" value="Thermophilic metalloprotease (M29)"/>
    <property type="match status" value="1"/>
</dbReference>
<dbReference type="InterPro" id="IPR000787">
    <property type="entry name" value="Peptidase_M29"/>
</dbReference>
<comment type="cofactor">
    <cofactor evidence="2">
        <name>Mg(2+)</name>
        <dbReference type="ChEBI" id="CHEBI:18420"/>
    </cofactor>
</comment>
<sequence>MTVSTESLHKYAETLLRIGVNLQPGQKLVIDAPLAAAPFVRIVTQHAYDLGASQVHFEWWDDELTLIRYRHAPEASLGYYAEWRADGLAQYAEQNAAFLFIHTPNPELLKDIPAERVAKETRGRSAMRRRYLDYTRLHKVSWVIATTASPAWAEKVYPELPPEQALARLWETILHATRIDRPDPVADWKEHLATLKRKTEQLNAMRIRKLHYRAPGTDLFIELPEKHIWLGGAKPNAAGTLFVANMPTEEVFTLPAKDGVNGVVRSTKPLNYGGSLIDDFSFTFKDGRIAGFQAGKGEDKLKTIVETDEGSRYLGEVALVPHHSPLSMLDTIFYNTLFDENASCHLAIGNAYPSNLEGGKTMSAEQLAAHRVNSSLMHVDFMIGSPELDIDAELPDGSTVPLFRRGD</sequence>
<evidence type="ECO:0000256" key="9">
    <source>
        <dbReference type="ARBA" id="ARBA00023049"/>
    </source>
</evidence>
<keyword evidence="9" id="KW-0482">Metalloprotease</keyword>
<reference evidence="10 11" key="1">
    <citation type="submission" date="2014-12" db="EMBL/GenBank/DDBJ databases">
        <title>Draft genome sequence of Paenibacillus kamchatkensis strain B-2647.</title>
        <authorList>
            <person name="Karlyshev A.V."/>
            <person name="Kudryashova E.B."/>
        </authorList>
    </citation>
    <scope>NUCLEOTIDE SEQUENCE [LARGE SCALE GENOMIC DNA]</scope>
    <source>
        <strain evidence="10 11">VKM B-2647</strain>
    </source>
</reference>
<dbReference type="PANTHER" id="PTHR34448:SF3">
    <property type="entry name" value="AMINOPEPTIDASE AMPS"/>
    <property type="match status" value="1"/>
</dbReference>
<evidence type="ECO:0000313" key="10">
    <source>
        <dbReference type="EMBL" id="KIL39992.1"/>
    </source>
</evidence>
<comment type="similarity">
    <text evidence="4">Belongs to the peptidase M29 family.</text>
</comment>
<accession>A0ABR5AG61</accession>
<dbReference type="EMBL" id="JXAK01000028">
    <property type="protein sequence ID" value="KIL39992.1"/>
    <property type="molecule type" value="Genomic_DNA"/>
</dbReference>
<organism evidence="10 11">
    <name type="scientific">Gordoniibacillus kamchatkensis</name>
    <dbReference type="NCBI Taxonomy" id="1590651"/>
    <lineage>
        <taxon>Bacteria</taxon>
        <taxon>Bacillati</taxon>
        <taxon>Bacillota</taxon>
        <taxon>Bacilli</taxon>
        <taxon>Bacillales</taxon>
        <taxon>Paenibacillaceae</taxon>
        <taxon>Gordoniibacillus</taxon>
    </lineage>
</organism>
<proteinExistence type="inferred from homology"/>
<evidence type="ECO:0000256" key="3">
    <source>
        <dbReference type="ARBA" id="ARBA00001947"/>
    </source>
</evidence>
<evidence type="ECO:0000256" key="5">
    <source>
        <dbReference type="ARBA" id="ARBA00022438"/>
    </source>
</evidence>
<dbReference type="Pfam" id="PF02073">
    <property type="entry name" value="Peptidase_M29"/>
    <property type="match status" value="1"/>
</dbReference>
<evidence type="ECO:0000313" key="11">
    <source>
        <dbReference type="Proteomes" id="UP000031967"/>
    </source>
</evidence>
<dbReference type="RefSeq" id="WP_041048640.1">
    <property type="nucleotide sequence ID" value="NZ_JXAK01000028.1"/>
</dbReference>
<comment type="cofactor">
    <cofactor evidence="1">
        <name>Co(2+)</name>
        <dbReference type="ChEBI" id="CHEBI:48828"/>
    </cofactor>
</comment>